<name>A0ACC6RSN9_9BURK</name>
<evidence type="ECO:0000313" key="2">
    <source>
        <dbReference type="Proteomes" id="UP001392318"/>
    </source>
</evidence>
<protein>
    <submittedName>
        <fullName evidence="1">Uncharacterized protein</fullName>
    </submittedName>
</protein>
<accession>A0ACC6RSN9</accession>
<dbReference type="EMBL" id="JAYMRU010000024">
    <property type="protein sequence ID" value="MEM5403800.1"/>
    <property type="molecule type" value="Genomic_DNA"/>
</dbReference>
<comment type="caution">
    <text evidence="1">The sequence shown here is derived from an EMBL/GenBank/DDBJ whole genome shotgun (WGS) entry which is preliminary data.</text>
</comment>
<reference evidence="1" key="1">
    <citation type="submission" date="2024-01" db="EMBL/GenBank/DDBJ databases">
        <title>The diversity of rhizobia nodulating Mimosa spp. in eleven states of Brazil covering several biomes is determined by host plant, location, and edaphic factors.</title>
        <authorList>
            <person name="Rouws L."/>
            <person name="Barauna A."/>
            <person name="Beukes C."/>
            <person name="De Faria S.M."/>
            <person name="Gross E."/>
            <person name="Dos Reis Junior F.B."/>
            <person name="Simon M."/>
            <person name="Maluk M."/>
            <person name="Odee D.W."/>
            <person name="Kenicer G."/>
            <person name="Young J.P.W."/>
            <person name="Reis V.M."/>
            <person name="Zilli J."/>
            <person name="James E.K."/>
        </authorList>
    </citation>
    <scope>NUCLEOTIDE SEQUENCE</scope>
    <source>
        <strain evidence="1">JPY452</strain>
    </source>
</reference>
<evidence type="ECO:0000313" key="1">
    <source>
        <dbReference type="EMBL" id="MEM5403800.1"/>
    </source>
</evidence>
<organism evidence="1 2">
    <name type="scientific">Paraburkholderia unamae</name>
    <dbReference type="NCBI Taxonomy" id="219649"/>
    <lineage>
        <taxon>Bacteria</taxon>
        <taxon>Pseudomonadati</taxon>
        <taxon>Pseudomonadota</taxon>
        <taxon>Betaproteobacteria</taxon>
        <taxon>Burkholderiales</taxon>
        <taxon>Burkholderiaceae</taxon>
        <taxon>Paraburkholderia</taxon>
    </lineage>
</organism>
<proteinExistence type="predicted"/>
<dbReference type="Proteomes" id="UP001392318">
    <property type="component" value="Unassembled WGS sequence"/>
</dbReference>
<gene>
    <name evidence="1" type="ORF">VSR83_27825</name>
</gene>
<sequence>MKQPPSFWRLKAFASLSPSPVSGSELFEQQSPAPNIFGAQAVDRYLIVDGVRNKRREGRRNRNAALKPSLDATGFARHMQAYSAGKFRR</sequence>
<keyword evidence="2" id="KW-1185">Reference proteome</keyword>